<evidence type="ECO:0000256" key="1">
    <source>
        <dbReference type="ARBA" id="ARBA00004141"/>
    </source>
</evidence>
<dbReference type="InterPro" id="IPR022764">
    <property type="entry name" value="Peptidase_S54_rhomboid_dom"/>
</dbReference>
<feature type="transmembrane region" description="Helical" evidence="7">
    <location>
        <begin position="196"/>
        <end position="218"/>
    </location>
</feature>
<dbReference type="Gene3D" id="1.20.1540.10">
    <property type="entry name" value="Rhomboid-like"/>
    <property type="match status" value="1"/>
</dbReference>
<keyword evidence="9" id="KW-0645">Protease</keyword>
<evidence type="ECO:0000256" key="5">
    <source>
        <dbReference type="ARBA" id="ARBA00022989"/>
    </source>
</evidence>
<dbReference type="PANTHER" id="PTHR43731:SF14">
    <property type="entry name" value="PRESENILIN-ASSOCIATED RHOMBOID-LIKE PROTEIN, MITOCHONDRIAL"/>
    <property type="match status" value="1"/>
</dbReference>
<dbReference type="Pfam" id="PF01694">
    <property type="entry name" value="Rhomboid"/>
    <property type="match status" value="2"/>
</dbReference>
<dbReference type="GO" id="GO:0004252">
    <property type="term" value="F:serine-type endopeptidase activity"/>
    <property type="evidence" value="ECO:0007669"/>
    <property type="project" value="InterPro"/>
</dbReference>
<evidence type="ECO:0000256" key="4">
    <source>
        <dbReference type="ARBA" id="ARBA00022801"/>
    </source>
</evidence>
<dbReference type="SUPFAM" id="SSF144091">
    <property type="entry name" value="Rhomboid-like"/>
    <property type="match status" value="1"/>
</dbReference>
<keyword evidence="10" id="KW-1185">Reference proteome</keyword>
<evidence type="ECO:0000256" key="6">
    <source>
        <dbReference type="ARBA" id="ARBA00023136"/>
    </source>
</evidence>
<organism evidence="9 10">
    <name type="scientific">Pedobacter aquae</name>
    <dbReference type="NCBI Taxonomy" id="2605747"/>
    <lineage>
        <taxon>Bacteria</taxon>
        <taxon>Pseudomonadati</taxon>
        <taxon>Bacteroidota</taxon>
        <taxon>Sphingobacteriia</taxon>
        <taxon>Sphingobacteriales</taxon>
        <taxon>Sphingobacteriaceae</taxon>
        <taxon>Pedobacter</taxon>
    </lineage>
</organism>
<keyword evidence="4" id="KW-0378">Hydrolase</keyword>
<keyword evidence="5 7" id="KW-1133">Transmembrane helix</keyword>
<dbReference type="GO" id="GO:0006508">
    <property type="term" value="P:proteolysis"/>
    <property type="evidence" value="ECO:0007669"/>
    <property type="project" value="UniProtKB-KW"/>
</dbReference>
<dbReference type="InterPro" id="IPR035952">
    <property type="entry name" value="Rhomboid-like_sf"/>
</dbReference>
<feature type="domain" description="Peptidase S54 rhomboid" evidence="8">
    <location>
        <begin position="56"/>
        <end position="112"/>
    </location>
</feature>
<dbReference type="AlphaFoldDB" id="A0A5C0VJJ9"/>
<gene>
    <name evidence="9" type="ORF">FYC62_10320</name>
</gene>
<dbReference type="RefSeq" id="WP_052176936.1">
    <property type="nucleotide sequence ID" value="NZ_CP043329.1"/>
</dbReference>
<dbReference type="KEGG" id="pej:FYC62_10320"/>
<comment type="similarity">
    <text evidence="2">Belongs to the peptidase S54 family.</text>
</comment>
<feature type="transmembrane region" description="Helical" evidence="7">
    <location>
        <begin position="12"/>
        <end position="33"/>
    </location>
</feature>
<evidence type="ECO:0000313" key="10">
    <source>
        <dbReference type="Proteomes" id="UP000323653"/>
    </source>
</evidence>
<dbReference type="InterPro" id="IPR050925">
    <property type="entry name" value="Rhomboid_protease_S54"/>
</dbReference>
<proteinExistence type="inferred from homology"/>
<dbReference type="PANTHER" id="PTHR43731">
    <property type="entry name" value="RHOMBOID PROTEASE"/>
    <property type="match status" value="1"/>
</dbReference>
<feature type="domain" description="Peptidase S54 rhomboid" evidence="8">
    <location>
        <begin position="183"/>
        <end position="263"/>
    </location>
</feature>
<accession>A0A5C0VJJ9</accession>
<feature type="transmembrane region" description="Helical" evidence="7">
    <location>
        <begin position="70"/>
        <end position="87"/>
    </location>
</feature>
<sequence>MREFRPLGNTIFPPVVKNLLIINGIVFLATNVFQNSLGFDMYQHFALYYYESPNFRIWQFITHLFMHGDFMHIFSNMLALWMFGAVLENFFGSKKFLQYYILTGLGAALLHTGVQYIELSSFIENSRDYLANPTLGRFGQFIENTVPEAYQRDFNSLYNFWQADPTSLNAKNNSVELVKQLTDIKINIPTVGASGAVFGLLLAFGMLFPNAVIYLYFFFPLKAKYFVFFYGLFELYSGIANNPDDNVAHFAHLGGMLIGFILIKLWRVRRPGDYF</sequence>
<evidence type="ECO:0000313" key="9">
    <source>
        <dbReference type="EMBL" id="QEK52002.1"/>
    </source>
</evidence>
<dbReference type="Proteomes" id="UP000323653">
    <property type="component" value="Chromosome"/>
</dbReference>
<keyword evidence="6 7" id="KW-0472">Membrane</keyword>
<reference evidence="9 10" key="1">
    <citation type="submission" date="2019-08" db="EMBL/GenBank/DDBJ databases">
        <title>Pedobacter sp. nov., isolated from Han river, South Korea.</title>
        <authorList>
            <person name="Lee D.-H."/>
            <person name="Kim Y.-S."/>
            <person name="Hwang E.-M."/>
            <person name="Le Tran T.C."/>
            <person name="Cha C.-J."/>
        </authorList>
    </citation>
    <scope>NUCLEOTIDE SEQUENCE [LARGE SCALE GENOMIC DNA]</scope>
    <source>
        <strain evidence="9 10">CJ43</strain>
    </source>
</reference>
<comment type="subcellular location">
    <subcellularLocation>
        <location evidence="1">Membrane</location>
        <topology evidence="1">Multi-pass membrane protein</topology>
    </subcellularLocation>
</comment>
<evidence type="ECO:0000256" key="2">
    <source>
        <dbReference type="ARBA" id="ARBA00009045"/>
    </source>
</evidence>
<feature type="transmembrane region" description="Helical" evidence="7">
    <location>
        <begin position="247"/>
        <end position="266"/>
    </location>
</feature>
<keyword evidence="3 7" id="KW-0812">Transmembrane</keyword>
<evidence type="ECO:0000256" key="3">
    <source>
        <dbReference type="ARBA" id="ARBA00022692"/>
    </source>
</evidence>
<evidence type="ECO:0000259" key="8">
    <source>
        <dbReference type="Pfam" id="PF01694"/>
    </source>
</evidence>
<dbReference type="GO" id="GO:0016020">
    <property type="term" value="C:membrane"/>
    <property type="evidence" value="ECO:0007669"/>
    <property type="project" value="UniProtKB-SubCell"/>
</dbReference>
<name>A0A5C0VJJ9_9SPHI</name>
<evidence type="ECO:0000256" key="7">
    <source>
        <dbReference type="SAM" id="Phobius"/>
    </source>
</evidence>
<protein>
    <submittedName>
        <fullName evidence="9">Rhomboid family intramembrane serine protease</fullName>
    </submittedName>
</protein>
<dbReference type="EMBL" id="CP043329">
    <property type="protein sequence ID" value="QEK52002.1"/>
    <property type="molecule type" value="Genomic_DNA"/>
</dbReference>